<dbReference type="GO" id="GO:0006542">
    <property type="term" value="P:glutamine biosynthetic process"/>
    <property type="evidence" value="ECO:0007669"/>
    <property type="project" value="InterPro"/>
</dbReference>
<evidence type="ECO:0000256" key="5">
    <source>
        <dbReference type="PROSITE-ProRule" id="PRU01331"/>
    </source>
</evidence>
<dbReference type="InterPro" id="IPR008146">
    <property type="entry name" value="Gln_synth_cat_dom"/>
</dbReference>
<dbReference type="SUPFAM" id="SSF55931">
    <property type="entry name" value="Glutamine synthetase/guanido kinase"/>
    <property type="match status" value="1"/>
</dbReference>
<evidence type="ECO:0000259" key="7">
    <source>
        <dbReference type="PROSITE" id="PS51987"/>
    </source>
</evidence>
<organism evidence="8 9">
    <name type="scientific">Phytohabitans rumicis</name>
    <dbReference type="NCBI Taxonomy" id="1076125"/>
    <lineage>
        <taxon>Bacteria</taxon>
        <taxon>Bacillati</taxon>
        <taxon>Actinomycetota</taxon>
        <taxon>Actinomycetes</taxon>
        <taxon>Micromonosporales</taxon>
        <taxon>Micromonosporaceae</taxon>
    </lineage>
</organism>
<evidence type="ECO:0000313" key="8">
    <source>
        <dbReference type="EMBL" id="GFJ94863.1"/>
    </source>
</evidence>
<keyword evidence="9" id="KW-1185">Reference proteome</keyword>
<feature type="domain" description="GS catalytic" evidence="7">
    <location>
        <begin position="98"/>
        <end position="421"/>
    </location>
</feature>
<keyword evidence="3" id="KW-0547">Nucleotide-binding</keyword>
<name>A0A6V8LCB6_9ACTN</name>
<dbReference type="Pfam" id="PF00120">
    <property type="entry name" value="Gln-synt_C"/>
    <property type="match status" value="1"/>
</dbReference>
<comment type="similarity">
    <text evidence="1 5 6">Belongs to the glutamine synthetase family.</text>
</comment>
<dbReference type="AlphaFoldDB" id="A0A6V8LCB6"/>
<gene>
    <name evidence="8" type="ORF">Prum_085050</name>
</gene>
<dbReference type="EMBL" id="BLPG01000001">
    <property type="protein sequence ID" value="GFJ94863.1"/>
    <property type="molecule type" value="Genomic_DNA"/>
</dbReference>
<dbReference type="Proteomes" id="UP000482960">
    <property type="component" value="Unassembled WGS sequence"/>
</dbReference>
<dbReference type="RefSeq" id="WP_173084702.1">
    <property type="nucleotide sequence ID" value="NZ_BAABJB010000035.1"/>
</dbReference>
<protein>
    <submittedName>
        <fullName evidence="8">Glutamine synthetase</fullName>
    </submittedName>
</protein>
<dbReference type="Pfam" id="PF16952">
    <property type="entry name" value="Gln-synt_N_2"/>
    <property type="match status" value="1"/>
</dbReference>
<evidence type="ECO:0000256" key="6">
    <source>
        <dbReference type="RuleBase" id="RU000384"/>
    </source>
</evidence>
<reference evidence="8 9" key="1">
    <citation type="submission" date="2020-03" db="EMBL/GenBank/DDBJ databases">
        <title>Whole genome shotgun sequence of Phytohabitans rumicis NBRC 108638.</title>
        <authorList>
            <person name="Komaki H."/>
            <person name="Tamura T."/>
        </authorList>
    </citation>
    <scope>NUCLEOTIDE SEQUENCE [LARGE SCALE GENOMIC DNA]</scope>
    <source>
        <strain evidence="8 9">NBRC 108638</strain>
    </source>
</reference>
<dbReference type="PROSITE" id="PS51987">
    <property type="entry name" value="GS_CATALYTIC"/>
    <property type="match status" value="1"/>
</dbReference>
<accession>A0A6V8LCB6</accession>
<dbReference type="GO" id="GO:0004356">
    <property type="term" value="F:glutamine synthetase activity"/>
    <property type="evidence" value="ECO:0007669"/>
    <property type="project" value="InterPro"/>
</dbReference>
<comment type="caution">
    <text evidence="8">The sequence shown here is derived from an EMBL/GenBank/DDBJ whole genome shotgun (WGS) entry which is preliminary data.</text>
</comment>
<dbReference type="SMART" id="SM01230">
    <property type="entry name" value="Gln-synt_C"/>
    <property type="match status" value="1"/>
</dbReference>
<keyword evidence="2" id="KW-0436">Ligase</keyword>
<dbReference type="InterPro" id="IPR014746">
    <property type="entry name" value="Gln_synth/guanido_kin_cat_dom"/>
</dbReference>
<sequence length="421" mass="44785">MLQAARTVFVGTCDLSGQYRGRSVPYSRHQAVLDHGTGWVPANLALTCFGPIAEPNGFGSVGDLRLLPDPATGVEMDGVLLYLANQTTTDGEPWHACPRAMLVRTLERLQRETGLRVVASFEHEFTLRGAAPTSAMTFGRLRAAGGFGTALVDLLEGAGLEPENWLPEYGDDQYEITLRPADGLVAADRAVLLRELVRDLARRHGSSATFAPLTDPDAVGNGVHVHLSLRDADGRAALYDPARPGRLSTLGARFCAGVLRHASAVAAVTAASPVSFLRLRPHRWSAGGAFLGERNREALLRISPTVQMAGADPAAQFNVEYRAADATANPWLTLGAVVAAGLQGILDGYDEAHVHTGEPTDVPPLPGSLEDALDALAADPVAASWFDPTLLSTYVSVKRAEIAALDGLKDADRCQRLADVY</sequence>
<reference evidence="8 9" key="2">
    <citation type="submission" date="2020-03" db="EMBL/GenBank/DDBJ databases">
        <authorList>
            <person name="Ichikawa N."/>
            <person name="Kimura A."/>
            <person name="Kitahashi Y."/>
            <person name="Uohara A."/>
        </authorList>
    </citation>
    <scope>NUCLEOTIDE SEQUENCE [LARGE SCALE GENOMIC DNA]</scope>
    <source>
        <strain evidence="8 9">NBRC 108638</strain>
    </source>
</reference>
<keyword evidence="4" id="KW-0067">ATP-binding</keyword>
<evidence type="ECO:0000313" key="9">
    <source>
        <dbReference type="Proteomes" id="UP000482960"/>
    </source>
</evidence>
<dbReference type="InterPro" id="IPR008147">
    <property type="entry name" value="Gln_synt_N"/>
</dbReference>
<dbReference type="GO" id="GO:0005524">
    <property type="term" value="F:ATP binding"/>
    <property type="evidence" value="ECO:0007669"/>
    <property type="project" value="UniProtKB-KW"/>
</dbReference>
<evidence type="ECO:0000256" key="1">
    <source>
        <dbReference type="ARBA" id="ARBA00009897"/>
    </source>
</evidence>
<dbReference type="Gene3D" id="3.30.590.10">
    <property type="entry name" value="Glutamine synthetase/guanido kinase, catalytic domain"/>
    <property type="match status" value="1"/>
</dbReference>
<evidence type="ECO:0000256" key="2">
    <source>
        <dbReference type="ARBA" id="ARBA00022598"/>
    </source>
</evidence>
<proteinExistence type="inferred from homology"/>
<dbReference type="PANTHER" id="PTHR43785:SF12">
    <property type="entry name" value="TYPE-1 GLUTAMINE SYNTHETASE 2"/>
    <property type="match status" value="1"/>
</dbReference>
<dbReference type="InterPro" id="IPR036651">
    <property type="entry name" value="Gln_synt_N_sf"/>
</dbReference>
<dbReference type="Gene3D" id="3.10.20.70">
    <property type="entry name" value="Glutamine synthetase, N-terminal domain"/>
    <property type="match status" value="1"/>
</dbReference>
<evidence type="ECO:0000256" key="4">
    <source>
        <dbReference type="ARBA" id="ARBA00022840"/>
    </source>
</evidence>
<evidence type="ECO:0000256" key="3">
    <source>
        <dbReference type="ARBA" id="ARBA00022741"/>
    </source>
</evidence>
<dbReference type="PANTHER" id="PTHR43785">
    <property type="entry name" value="GAMMA-GLUTAMYLPUTRESCINE SYNTHETASE"/>
    <property type="match status" value="1"/>
</dbReference>